<keyword evidence="5" id="KW-1185">Reference proteome</keyword>
<sequence length="773" mass="85307">PTVTQPSCTVAAASAIADMQTAHLTQEQTHEDLKAFERRLTEVMSHFQPSTRLWRYGWVLVLLMLIVSACMWLSDPLTYSSTSVCEQLARHPFFFLVLLVAVLLFAAGAHNRVATPSIMASRTRRVFLGGVADRASRRDVERFFRGYGDIREVVLRSGFGFVEFESPRDAEDAVRDLDGRDLCGERVALEFAKTGAPGSRSNHRFGPPVRTRHRLIVKNLSSGVSWQDLKDLFRRAGEVTFADAHRSTRGEGVVEFQTSEDVRRATIAVAALVAVAVAHLKIRSTIAVAALVAVAVAHLKIRSAIAVAALVAVAVAHLKIRSAIAVAALVAVVAALQRTPPMRKLTVAVPLKTALKITRLAVALAVAAAPRKMWTPSAVVAAAATPKRLRPRRNGPVRVPPTLAGVESLSSSVSRCPLEAHLEAGVKEGRYASALVALRRGRYWRRVCLEDDTPGHPSAEEGAAAQLRDWAHRCALRDGEPDSREEFDPREGGHWRQMRASPRQVRGINLAPLDTRHRSIGEASATFCALLGLPDASRAYDLKAFERRLTEVMSHFQPSTRLWRYGWVLVLLMLIVSACMWLSDPLTYSSTSVCEQLARHPFFFLVLLVAVLLFAAGAHNRVATPSIMASRTRRVFLGGVADRASRRDVERFFRGYGDIREVVLRSGFGFVEFESPRDAEDAVRDLDGRDLCGERVALEFAKTGAPGSRSNHRFGPPVRTRHRLIVKNLSSGVSWQDLKDLFRRAGEVTFADAHRSTRGEGVVEFQTSEDVRR</sequence>
<feature type="transmembrane region" description="Helical" evidence="3">
    <location>
        <begin position="53"/>
        <end position="74"/>
    </location>
</feature>
<evidence type="ECO:0000313" key="5">
    <source>
        <dbReference type="Proteomes" id="UP000095280"/>
    </source>
</evidence>
<evidence type="ECO:0000256" key="2">
    <source>
        <dbReference type="PROSITE-ProRule" id="PRU00176"/>
    </source>
</evidence>
<protein>
    <submittedName>
        <fullName evidence="6">Transmembrane protein 188</fullName>
    </submittedName>
</protein>
<dbReference type="SUPFAM" id="SSF54928">
    <property type="entry name" value="RNA-binding domain, RBD"/>
    <property type="match status" value="2"/>
</dbReference>
<accession>A0A1I8H485</accession>
<dbReference type="PANTHER" id="PTHR23003:SF51">
    <property type="entry name" value="SERINE-ARGININE PROTEIN 55"/>
    <property type="match status" value="1"/>
</dbReference>
<dbReference type="GO" id="GO:0071595">
    <property type="term" value="C:Nem1-Spo7 phosphatase complex"/>
    <property type="evidence" value="ECO:0007669"/>
    <property type="project" value="InterPro"/>
</dbReference>
<feature type="domain" description="RRM" evidence="4">
    <location>
        <begin position="213"/>
        <end position="289"/>
    </location>
</feature>
<dbReference type="Pfam" id="PF00076">
    <property type="entry name" value="RRM_1"/>
    <property type="match status" value="2"/>
</dbReference>
<keyword evidence="3" id="KW-0812">Transmembrane</keyword>
<evidence type="ECO:0000256" key="1">
    <source>
        <dbReference type="ARBA" id="ARBA00022884"/>
    </source>
</evidence>
<dbReference type="PANTHER" id="PTHR23003">
    <property type="entry name" value="RNA RECOGNITION MOTIF RRM DOMAIN CONTAINING PROTEIN"/>
    <property type="match status" value="1"/>
</dbReference>
<dbReference type="GO" id="GO:0005634">
    <property type="term" value="C:nucleus"/>
    <property type="evidence" value="ECO:0007669"/>
    <property type="project" value="TreeGrafter"/>
</dbReference>
<feature type="transmembrane region" description="Helical" evidence="3">
    <location>
        <begin position="94"/>
        <end position="114"/>
    </location>
</feature>
<feature type="domain" description="RRM" evidence="4">
    <location>
        <begin position="633"/>
        <end position="703"/>
    </location>
</feature>
<evidence type="ECO:0000313" key="6">
    <source>
        <dbReference type="WBParaSite" id="maker-uti_cns_0004295-snap-gene-0.5-mRNA-1"/>
    </source>
</evidence>
<dbReference type="InterPro" id="IPR019168">
    <property type="entry name" value="NEP1-R1"/>
</dbReference>
<feature type="transmembrane region" description="Helical" evidence="3">
    <location>
        <begin position="603"/>
        <end position="623"/>
    </location>
</feature>
<dbReference type="AlphaFoldDB" id="A0A1I8H485"/>
<keyword evidence="1 2" id="KW-0694">RNA-binding</keyword>
<dbReference type="Pfam" id="PF09771">
    <property type="entry name" value="Tmemb_18A"/>
    <property type="match status" value="2"/>
</dbReference>
<dbReference type="Gene3D" id="3.30.70.330">
    <property type="match status" value="4"/>
</dbReference>
<dbReference type="InterPro" id="IPR050374">
    <property type="entry name" value="RRT5_SRSF_SR"/>
</dbReference>
<dbReference type="WBParaSite" id="maker-uti_cns_0004295-snap-gene-0.5-mRNA-1">
    <property type="protein sequence ID" value="maker-uti_cns_0004295-snap-gene-0.5-mRNA-1"/>
    <property type="gene ID" value="maker-uti_cns_0004295-snap-gene-0.5"/>
</dbReference>
<feature type="domain" description="RRM" evidence="4">
    <location>
        <begin position="124"/>
        <end position="194"/>
    </location>
</feature>
<proteinExistence type="predicted"/>
<feature type="transmembrane region" description="Helical" evidence="3">
    <location>
        <begin position="562"/>
        <end position="583"/>
    </location>
</feature>
<name>A0A1I8H485_9PLAT</name>
<dbReference type="InterPro" id="IPR035979">
    <property type="entry name" value="RBD_domain_sf"/>
</dbReference>
<dbReference type="CDD" id="cd12337">
    <property type="entry name" value="RRM1_SRSF4_like"/>
    <property type="match status" value="2"/>
</dbReference>
<feature type="transmembrane region" description="Helical" evidence="3">
    <location>
        <begin position="267"/>
        <end position="297"/>
    </location>
</feature>
<dbReference type="InterPro" id="IPR000504">
    <property type="entry name" value="RRM_dom"/>
</dbReference>
<dbReference type="Proteomes" id="UP000095280">
    <property type="component" value="Unplaced"/>
</dbReference>
<feature type="transmembrane region" description="Helical" evidence="3">
    <location>
        <begin position="303"/>
        <end position="336"/>
    </location>
</feature>
<evidence type="ECO:0000259" key="4">
    <source>
        <dbReference type="PROSITE" id="PS50102"/>
    </source>
</evidence>
<dbReference type="CDD" id="cd12339">
    <property type="entry name" value="RRM2_SRSF1_4_like"/>
    <property type="match status" value="1"/>
</dbReference>
<reference evidence="6" key="1">
    <citation type="submission" date="2016-11" db="UniProtKB">
        <authorList>
            <consortium name="WormBaseParasite"/>
        </authorList>
    </citation>
    <scope>IDENTIFICATION</scope>
</reference>
<organism evidence="5 6">
    <name type="scientific">Macrostomum lignano</name>
    <dbReference type="NCBI Taxonomy" id="282301"/>
    <lineage>
        <taxon>Eukaryota</taxon>
        <taxon>Metazoa</taxon>
        <taxon>Spiralia</taxon>
        <taxon>Lophotrochozoa</taxon>
        <taxon>Platyhelminthes</taxon>
        <taxon>Rhabditophora</taxon>
        <taxon>Macrostomorpha</taxon>
        <taxon>Macrostomida</taxon>
        <taxon>Macrostomidae</taxon>
        <taxon>Macrostomum</taxon>
    </lineage>
</organism>
<dbReference type="PROSITE" id="PS50102">
    <property type="entry name" value="RRM"/>
    <property type="match status" value="4"/>
</dbReference>
<feature type="domain" description="RRM" evidence="4">
    <location>
        <begin position="722"/>
        <end position="773"/>
    </location>
</feature>
<dbReference type="GO" id="GO:0005737">
    <property type="term" value="C:cytoplasm"/>
    <property type="evidence" value="ECO:0007669"/>
    <property type="project" value="TreeGrafter"/>
</dbReference>
<keyword evidence="3" id="KW-0472">Membrane</keyword>
<dbReference type="InterPro" id="IPR012677">
    <property type="entry name" value="Nucleotide-bd_a/b_plait_sf"/>
</dbReference>
<dbReference type="GO" id="GO:0003729">
    <property type="term" value="F:mRNA binding"/>
    <property type="evidence" value="ECO:0007669"/>
    <property type="project" value="TreeGrafter"/>
</dbReference>
<keyword evidence="3" id="KW-1133">Transmembrane helix</keyword>
<dbReference type="SMART" id="SM00360">
    <property type="entry name" value="RRM"/>
    <property type="match status" value="3"/>
</dbReference>
<evidence type="ECO:0000256" key="3">
    <source>
        <dbReference type="SAM" id="Phobius"/>
    </source>
</evidence>